<dbReference type="AlphaFoldDB" id="A0A081CC65"/>
<dbReference type="EMBL" id="DF830071">
    <property type="protein sequence ID" value="GAK64261.1"/>
    <property type="molecule type" value="Genomic_DNA"/>
</dbReference>
<sequence>MSQGMNDLSKVFVFKILATVGFWCFPLILLPPVALETLGFPKQESYIFVRLLGWAYLSLCVGYYHGLLASLDNRRSIGPIHVGIVSNGGASALLLWYGFHDAWSSWGAFARLVMWSSAAVTALITVGLYIHGVRGKLPRAA</sequence>
<keyword evidence="2" id="KW-1185">Reference proteome</keyword>
<reference evidence="2" key="1">
    <citation type="journal article" date="2014" name="Genome Announc.">
        <title>Draft Genome Sequence of the Yeast Pseudozyma antarctica Type Strain JCM10317, a Producer of the Glycolipid Biosurfactants, Mannosylerythritol Lipids.</title>
        <authorList>
            <person name="Saika A."/>
            <person name="Koike H."/>
            <person name="Hori T."/>
            <person name="Fukuoka T."/>
            <person name="Sato S."/>
            <person name="Habe H."/>
            <person name="Kitamoto D."/>
            <person name="Morita T."/>
        </authorList>
    </citation>
    <scope>NUCLEOTIDE SEQUENCE [LARGE SCALE GENOMIC DNA]</scope>
    <source>
        <strain evidence="2">JCM 10317</strain>
    </source>
</reference>
<organism evidence="1 2">
    <name type="scientific">Pseudozyma antarctica</name>
    <name type="common">Yeast</name>
    <name type="synonym">Candida antarctica</name>
    <dbReference type="NCBI Taxonomy" id="84753"/>
    <lineage>
        <taxon>Eukaryota</taxon>
        <taxon>Fungi</taxon>
        <taxon>Dikarya</taxon>
        <taxon>Basidiomycota</taxon>
        <taxon>Ustilaginomycotina</taxon>
        <taxon>Ustilaginomycetes</taxon>
        <taxon>Ustilaginales</taxon>
        <taxon>Ustilaginaceae</taxon>
        <taxon>Moesziomyces</taxon>
    </lineage>
</organism>
<dbReference type="RefSeq" id="XP_014657901.1">
    <property type="nucleotide sequence ID" value="XM_014802415.1"/>
</dbReference>
<evidence type="ECO:0000313" key="1">
    <source>
        <dbReference type="EMBL" id="GAK64261.1"/>
    </source>
</evidence>
<dbReference type="HOGENOM" id="CLU_1865983_0_0_1"/>
<dbReference type="Proteomes" id="UP000053758">
    <property type="component" value="Unassembled WGS sequence"/>
</dbReference>
<name>A0A081CC65_PSEA2</name>
<accession>A0A081CC65</accession>
<dbReference type="GeneID" id="26303127"/>
<evidence type="ECO:0000313" key="2">
    <source>
        <dbReference type="Proteomes" id="UP000053758"/>
    </source>
</evidence>
<gene>
    <name evidence="1" type="ORF">PAN0_004c2473</name>
</gene>
<proteinExistence type="predicted"/>
<protein>
    <submittedName>
        <fullName evidence="1">Uncharacterized protein</fullName>
    </submittedName>
</protein>
<dbReference type="OrthoDB" id="10273106at2759"/>